<evidence type="ECO:0000256" key="3">
    <source>
        <dbReference type="ARBA" id="ARBA00022475"/>
    </source>
</evidence>
<evidence type="ECO:0000256" key="5">
    <source>
        <dbReference type="ARBA" id="ARBA00022989"/>
    </source>
</evidence>
<accession>A0A6L2Q3Z1</accession>
<evidence type="ECO:0000256" key="7">
    <source>
        <dbReference type="RuleBase" id="RU910716"/>
    </source>
</evidence>
<dbReference type="InterPro" id="IPR018629">
    <property type="entry name" value="XK-rel"/>
</dbReference>
<dbReference type="InterPro" id="IPR050895">
    <property type="entry name" value="XK-related_scramblase"/>
</dbReference>
<dbReference type="PANTHER" id="PTHR16024">
    <property type="entry name" value="XK-RELATED PROTEIN"/>
    <property type="match status" value="1"/>
</dbReference>
<feature type="transmembrane region" description="Helical" evidence="7">
    <location>
        <begin position="303"/>
        <end position="320"/>
    </location>
</feature>
<evidence type="ECO:0000256" key="4">
    <source>
        <dbReference type="ARBA" id="ARBA00022692"/>
    </source>
</evidence>
<keyword evidence="6 7" id="KW-0472">Membrane</keyword>
<dbReference type="EMBL" id="BLKM01000764">
    <property type="protein sequence ID" value="GFG38252.1"/>
    <property type="molecule type" value="Genomic_DNA"/>
</dbReference>
<feature type="transmembrane region" description="Helical" evidence="7">
    <location>
        <begin position="206"/>
        <end position="223"/>
    </location>
</feature>
<keyword evidence="4 7" id="KW-0812">Transmembrane</keyword>
<proteinExistence type="inferred from homology"/>
<evidence type="ECO:0000313" key="8">
    <source>
        <dbReference type="EMBL" id="GFG38252.1"/>
    </source>
</evidence>
<dbReference type="OrthoDB" id="6136301at2759"/>
<feature type="transmembrane region" description="Helical" evidence="7">
    <location>
        <begin position="359"/>
        <end position="383"/>
    </location>
</feature>
<feature type="transmembrane region" description="Helical" evidence="7">
    <location>
        <begin position="169"/>
        <end position="194"/>
    </location>
</feature>
<feature type="transmembrane region" description="Helical" evidence="7">
    <location>
        <begin position="75"/>
        <end position="99"/>
    </location>
</feature>
<protein>
    <recommendedName>
        <fullName evidence="7">XK-related protein</fullName>
    </recommendedName>
</protein>
<keyword evidence="5 7" id="KW-1133">Transmembrane helix</keyword>
<dbReference type="FunCoup" id="A0A6L2Q3Z1">
    <property type="interactions" value="318"/>
</dbReference>
<dbReference type="PANTHER" id="PTHR16024:SF6">
    <property type="entry name" value="XK-RELATED PROTEIN"/>
    <property type="match status" value="1"/>
</dbReference>
<feature type="transmembrane region" description="Helical" evidence="7">
    <location>
        <begin position="271"/>
        <end position="291"/>
    </location>
</feature>
<name>A0A6L2Q3Z1_COPFO</name>
<keyword evidence="9" id="KW-1185">Reference proteome</keyword>
<feature type="transmembrane region" description="Helical" evidence="7">
    <location>
        <begin position="332"/>
        <end position="352"/>
    </location>
</feature>
<dbReference type="GO" id="GO:0070782">
    <property type="term" value="P:phosphatidylserine exposure on apoptotic cell surface"/>
    <property type="evidence" value="ECO:0007669"/>
    <property type="project" value="TreeGrafter"/>
</dbReference>
<dbReference type="GO" id="GO:1902742">
    <property type="term" value="P:apoptotic process involved in development"/>
    <property type="evidence" value="ECO:0007669"/>
    <property type="project" value="TreeGrafter"/>
</dbReference>
<dbReference type="GO" id="GO:0005886">
    <property type="term" value="C:plasma membrane"/>
    <property type="evidence" value="ECO:0007669"/>
    <property type="project" value="UniProtKB-SubCell"/>
</dbReference>
<feature type="transmembrane region" description="Helical" evidence="7">
    <location>
        <begin position="244"/>
        <end position="265"/>
    </location>
</feature>
<comment type="subcellular location">
    <subcellularLocation>
        <location evidence="1">Cell membrane</location>
        <topology evidence="1">Multi-pass membrane protein</topology>
    </subcellularLocation>
    <subcellularLocation>
        <location evidence="7">Membrane</location>
        <topology evidence="7">Multi-pass membrane protein</topology>
    </subcellularLocation>
</comment>
<dbReference type="AlphaFoldDB" id="A0A6L2Q3Z1"/>
<dbReference type="GO" id="GO:0043652">
    <property type="term" value="P:engulfment of apoptotic cell"/>
    <property type="evidence" value="ECO:0007669"/>
    <property type="project" value="TreeGrafter"/>
</dbReference>
<dbReference type="Pfam" id="PF09815">
    <property type="entry name" value="XK-related"/>
    <property type="match status" value="1"/>
</dbReference>
<evidence type="ECO:0000313" key="9">
    <source>
        <dbReference type="Proteomes" id="UP000502823"/>
    </source>
</evidence>
<reference evidence="9" key="1">
    <citation type="submission" date="2020-01" db="EMBL/GenBank/DDBJ databases">
        <title>Draft genome sequence of the Termite Coptotermes fromosanus.</title>
        <authorList>
            <person name="Itakura S."/>
            <person name="Yosikawa Y."/>
            <person name="Umezawa K."/>
        </authorList>
    </citation>
    <scope>NUCLEOTIDE SEQUENCE [LARGE SCALE GENOMIC DNA]</scope>
</reference>
<sequence>MAECVVVKFSTDSVRVRTEEICNNVSDEGHSQPTGSVFGLYHIICLLLSIATFALDVGFDSWLAYFYYRQGQGAYFALTLTFLIFPALITTAFSLRWYIIDGDEPTLSKPPLWKWVLRIIMLLLQLAPVLRYCDALAYGIHSIVAGKAGNRLRQQKMYRKMLDEDSDAALLRLFHCFLNAAPQAVLQLMILIFHANRSDSSSIQPIQGWAVVCSVISVAWSLTSYHRSVRYARDDKEKLEWQGAVMQFCWHLMSTVSRVLALSLLASLFPAWMGTVCLCHWCVMSAWLALGHQTAVCATRCEELLFSLVLGLAYILAFIAPRDGPTRYSYLAYYLVFFMENTGALVVWCVASSSAQNPVLYYGAVMAQVVAFLLALAFMLLYYQYFHPSGTSTSLSKSISITDPDMALGKPGQSKQFASQQTL</sequence>
<comment type="similarity">
    <text evidence="2 7">Belongs to the XK family.</text>
</comment>
<gene>
    <name evidence="8" type="ORF">Cfor_01893</name>
</gene>
<evidence type="ECO:0000256" key="2">
    <source>
        <dbReference type="ARBA" id="ARBA00008789"/>
    </source>
</evidence>
<keyword evidence="3" id="KW-1003">Cell membrane</keyword>
<organism evidence="8 9">
    <name type="scientific">Coptotermes formosanus</name>
    <name type="common">Formosan subterranean termite</name>
    <dbReference type="NCBI Taxonomy" id="36987"/>
    <lineage>
        <taxon>Eukaryota</taxon>
        <taxon>Metazoa</taxon>
        <taxon>Ecdysozoa</taxon>
        <taxon>Arthropoda</taxon>
        <taxon>Hexapoda</taxon>
        <taxon>Insecta</taxon>
        <taxon>Pterygota</taxon>
        <taxon>Neoptera</taxon>
        <taxon>Polyneoptera</taxon>
        <taxon>Dictyoptera</taxon>
        <taxon>Blattodea</taxon>
        <taxon>Blattoidea</taxon>
        <taxon>Termitoidae</taxon>
        <taxon>Rhinotermitidae</taxon>
        <taxon>Coptotermes</taxon>
    </lineage>
</organism>
<comment type="caution">
    <text evidence="8">The sequence shown here is derived from an EMBL/GenBank/DDBJ whole genome shotgun (WGS) entry which is preliminary data.</text>
</comment>
<dbReference type="Proteomes" id="UP000502823">
    <property type="component" value="Unassembled WGS sequence"/>
</dbReference>
<evidence type="ECO:0000256" key="6">
    <source>
        <dbReference type="ARBA" id="ARBA00023136"/>
    </source>
</evidence>
<feature type="transmembrane region" description="Helical" evidence="7">
    <location>
        <begin position="40"/>
        <end position="68"/>
    </location>
</feature>
<dbReference type="InParanoid" id="A0A6L2Q3Z1"/>
<evidence type="ECO:0000256" key="1">
    <source>
        <dbReference type="ARBA" id="ARBA00004651"/>
    </source>
</evidence>